<organism evidence="2 3">
    <name type="scientific">Sungkyunkwania multivorans</name>
    <dbReference type="NCBI Taxonomy" id="1173618"/>
    <lineage>
        <taxon>Bacteria</taxon>
        <taxon>Pseudomonadati</taxon>
        <taxon>Bacteroidota</taxon>
        <taxon>Flavobacteriia</taxon>
        <taxon>Flavobacteriales</taxon>
        <taxon>Flavobacteriaceae</taxon>
        <taxon>Sungkyunkwania</taxon>
    </lineage>
</organism>
<dbReference type="InterPro" id="IPR022134">
    <property type="entry name" value="DUF3667"/>
</dbReference>
<keyword evidence="1" id="KW-1133">Transmembrane helix</keyword>
<dbReference type="EMBL" id="JBHTJH010000004">
    <property type="protein sequence ID" value="MFD0862295.1"/>
    <property type="molecule type" value="Genomic_DNA"/>
</dbReference>
<evidence type="ECO:0000256" key="1">
    <source>
        <dbReference type="SAM" id="Phobius"/>
    </source>
</evidence>
<reference evidence="3" key="1">
    <citation type="journal article" date="2019" name="Int. J. Syst. Evol. Microbiol.">
        <title>The Global Catalogue of Microorganisms (GCM) 10K type strain sequencing project: providing services to taxonomists for standard genome sequencing and annotation.</title>
        <authorList>
            <consortium name="The Broad Institute Genomics Platform"/>
            <consortium name="The Broad Institute Genome Sequencing Center for Infectious Disease"/>
            <person name="Wu L."/>
            <person name="Ma J."/>
        </authorList>
    </citation>
    <scope>NUCLEOTIDE SEQUENCE [LARGE SCALE GENOMIC DNA]</scope>
    <source>
        <strain evidence="3">CCUG 62952</strain>
    </source>
</reference>
<evidence type="ECO:0000313" key="3">
    <source>
        <dbReference type="Proteomes" id="UP001596978"/>
    </source>
</evidence>
<accession>A0ABW3CWY7</accession>
<dbReference type="Proteomes" id="UP001596978">
    <property type="component" value="Unassembled WGS sequence"/>
</dbReference>
<keyword evidence="3" id="KW-1185">Reference proteome</keyword>
<feature type="transmembrane region" description="Helical" evidence="1">
    <location>
        <begin position="329"/>
        <end position="354"/>
    </location>
</feature>
<proteinExistence type="predicted"/>
<feature type="transmembrane region" description="Helical" evidence="1">
    <location>
        <begin position="269"/>
        <end position="291"/>
    </location>
</feature>
<feature type="transmembrane region" description="Helical" evidence="1">
    <location>
        <begin position="78"/>
        <end position="99"/>
    </location>
</feature>
<feature type="transmembrane region" description="Helical" evidence="1">
    <location>
        <begin position="238"/>
        <end position="257"/>
    </location>
</feature>
<sequence length="355" mass="41228">MTDLDNCINCEFPLKDNFGYCPNCGQKTKEDLTMGVLFSNTISNYFSVDARFFKSFVPLMFKPGILARRFVDGKRKAYLHPAQFYLFISVVFFFLFSIVTRKQNQKLDNVLRKGFDNNVEVLDSIKVRAADSIAMERASQALKQNQKFIGMSDKELKILDSVMKLEAKKGKNGPNIMFNFNREKLDSVIAAGGSKEDKLRVIGLEDDSSAFARMFAGQILKLYEQKAGGVLKAFYDTIPIAMFFLLPVFAMILKIFYLRRGRFAHHMVFSFYYFTFMFVTLSFLVLCNLLFDMPGWIQVLIILSTFIYLWLSMRYFYKQNYFLTWIKASMVTFIYLMFVLPLSVTAMIFISFVLY</sequence>
<keyword evidence="1" id="KW-0812">Transmembrane</keyword>
<protein>
    <submittedName>
        <fullName evidence="2">DUF3667 domain-containing protein</fullName>
    </submittedName>
</protein>
<comment type="caution">
    <text evidence="2">The sequence shown here is derived from an EMBL/GenBank/DDBJ whole genome shotgun (WGS) entry which is preliminary data.</text>
</comment>
<feature type="transmembrane region" description="Helical" evidence="1">
    <location>
        <begin position="297"/>
        <end position="317"/>
    </location>
</feature>
<dbReference type="RefSeq" id="WP_386406938.1">
    <property type="nucleotide sequence ID" value="NZ_JBHTJH010000004.1"/>
</dbReference>
<dbReference type="Pfam" id="PF12412">
    <property type="entry name" value="DUF3667"/>
    <property type="match status" value="1"/>
</dbReference>
<evidence type="ECO:0000313" key="2">
    <source>
        <dbReference type="EMBL" id="MFD0862295.1"/>
    </source>
</evidence>
<name>A0ABW3CWY7_9FLAO</name>
<gene>
    <name evidence="2" type="ORF">ACFQ1M_08735</name>
</gene>
<keyword evidence="1" id="KW-0472">Membrane</keyword>